<feature type="domain" description="2OGFeDO JBP1/TET oxygenase" evidence="6">
    <location>
        <begin position="224"/>
        <end position="360"/>
    </location>
</feature>
<evidence type="ECO:0000256" key="2">
    <source>
        <dbReference type="ARBA" id="ARBA00022723"/>
    </source>
</evidence>
<dbReference type="Pfam" id="PF12851">
    <property type="entry name" value="Tet_JBP"/>
    <property type="match status" value="1"/>
</dbReference>
<dbReference type="RefSeq" id="XP_041218801.1">
    <property type="nucleotide sequence ID" value="XM_041368337.1"/>
</dbReference>
<organism evidence="7 8">
    <name type="scientific">Suillus fuscotomentosus</name>
    <dbReference type="NCBI Taxonomy" id="1912939"/>
    <lineage>
        <taxon>Eukaryota</taxon>
        <taxon>Fungi</taxon>
        <taxon>Dikarya</taxon>
        <taxon>Basidiomycota</taxon>
        <taxon>Agaricomycotina</taxon>
        <taxon>Agaricomycetes</taxon>
        <taxon>Agaricomycetidae</taxon>
        <taxon>Boletales</taxon>
        <taxon>Suillineae</taxon>
        <taxon>Suillaceae</taxon>
        <taxon>Suillus</taxon>
    </lineage>
</organism>
<dbReference type="GO" id="GO:0046872">
    <property type="term" value="F:metal ion binding"/>
    <property type="evidence" value="ECO:0007669"/>
    <property type="project" value="UniProtKB-KW"/>
</dbReference>
<evidence type="ECO:0000256" key="5">
    <source>
        <dbReference type="ARBA" id="ARBA00023004"/>
    </source>
</evidence>
<dbReference type="Proteomes" id="UP001195769">
    <property type="component" value="Unassembled WGS sequence"/>
</dbReference>
<sequence>MDNLKSKTTELVAALTRRVGEIMGNSSELGVLQDGRVETELLHKARMRIAVQLQQCLESPADNSTFNDGSISEYEITRAALTIAHAMVNPINIDWDVDRYADKVKLSPPNLDGLPSAETDRLKKFFPEVVLGKISVPTTVIDRHGKFLVVYLPNILTPSRLEHVNHITVGLRDTLLKSLKNKNTWRDEGYMVPDGGGEFGAGRITVVPAYFMQRQERLMDPLVTSKSYRSKKVQQWMAALTTSEVLWNAITAVVAPDLFQAGISAFCEVIKEVRRPPKKPTPVEYWPSIFSGLDIIANRVTFSHRDAGGSPSLLDLLVSLGRNHHATLALEDLKAELDYSPGTMVYISGRVLEHSVGPWLNGESETEPVSPLKRKQQQRTEDYSLVEYDREVYGDFDIGGSNDIQRKTKDRYRELMRVSRIWRDLMNRIWFGHETDRSPAPGDLALYCPACPQPGINLPSSWKDSYDDWLVMQRYVVDGNFTAQHMKMKTPEDNVSLADGKGYMVTKEPYEAHITESIEKNEKSSCSNHRAVNAANVQRSNLRATGVGATACARHGCFVPHSVVDFQKGERQMNMDYSICNALKYPSENIGSALIIYDVACQWSVNFHDQGPYEELTNSLNSNDVQKWKKQAELAALDHGELLDIYQLKMDKAPTMAEIRLRLTENELSSHGRTGAISWLIEGINIENTQDTLRSSIRQQSDNPTASQRIIIEEKRQKLLSRIHKFHETAVVITNGMELEGRERLQHDDPELCLGEAKGLIFSGIDDIEEDGNLDLGDDADSHPEVAELWMPSWEASDVIMDDVIMALQQEELELRKGQANDSLEKLRQALGDRSVIFREKSHSNKSVHHQGTRSTKELRKITLAINKHAREYRRSRAAMQRLGADSDTLASYQVLKAEDLTTAQPVRPTGVWVPYMPAGPELQAATAGWPKWNMTSYE</sequence>
<evidence type="ECO:0000313" key="7">
    <source>
        <dbReference type="EMBL" id="KAG1893225.1"/>
    </source>
</evidence>
<dbReference type="InterPro" id="IPR024779">
    <property type="entry name" value="2OGFeDO_JBP1/TET_oxygenase_dom"/>
</dbReference>
<keyword evidence="5" id="KW-0408">Iron</keyword>
<keyword evidence="2" id="KW-0479">Metal-binding</keyword>
<evidence type="ECO:0000256" key="3">
    <source>
        <dbReference type="ARBA" id="ARBA00022964"/>
    </source>
</evidence>
<reference evidence="7" key="1">
    <citation type="journal article" date="2020" name="New Phytol.">
        <title>Comparative genomics reveals dynamic genome evolution in host specialist ectomycorrhizal fungi.</title>
        <authorList>
            <person name="Lofgren L.A."/>
            <person name="Nguyen N.H."/>
            <person name="Vilgalys R."/>
            <person name="Ruytinx J."/>
            <person name="Liao H.L."/>
            <person name="Branco S."/>
            <person name="Kuo A."/>
            <person name="LaButti K."/>
            <person name="Lipzen A."/>
            <person name="Andreopoulos W."/>
            <person name="Pangilinan J."/>
            <person name="Riley R."/>
            <person name="Hundley H."/>
            <person name="Na H."/>
            <person name="Barry K."/>
            <person name="Grigoriev I.V."/>
            <person name="Stajich J.E."/>
            <person name="Kennedy P.G."/>
        </authorList>
    </citation>
    <scope>NUCLEOTIDE SEQUENCE</scope>
    <source>
        <strain evidence="7">FC203</strain>
    </source>
</reference>
<comment type="cofactor">
    <cofactor evidence="1">
        <name>Fe(2+)</name>
        <dbReference type="ChEBI" id="CHEBI:29033"/>
    </cofactor>
</comment>
<dbReference type="Pfam" id="PF18758">
    <property type="entry name" value="KDZ"/>
    <property type="match status" value="1"/>
</dbReference>
<proteinExistence type="predicted"/>
<keyword evidence="4" id="KW-0560">Oxidoreductase</keyword>
<dbReference type="GeneID" id="64662635"/>
<dbReference type="EMBL" id="JABBWK010000105">
    <property type="protein sequence ID" value="KAG1893225.1"/>
    <property type="molecule type" value="Genomic_DNA"/>
</dbReference>
<dbReference type="InterPro" id="IPR040521">
    <property type="entry name" value="KDZ"/>
</dbReference>
<evidence type="ECO:0000259" key="6">
    <source>
        <dbReference type="Pfam" id="PF12851"/>
    </source>
</evidence>
<comment type="caution">
    <text evidence="7">The sequence shown here is derived from an EMBL/GenBank/DDBJ whole genome shotgun (WGS) entry which is preliminary data.</text>
</comment>
<keyword evidence="3" id="KW-0223">Dioxygenase</keyword>
<keyword evidence="8" id="KW-1185">Reference proteome</keyword>
<dbReference type="AlphaFoldDB" id="A0AAD4DSP8"/>
<accession>A0AAD4DSP8</accession>
<protein>
    <recommendedName>
        <fullName evidence="6">2OGFeDO JBP1/TET oxygenase domain-containing protein</fullName>
    </recommendedName>
</protein>
<gene>
    <name evidence="7" type="ORF">F5891DRAFT_1196677</name>
</gene>
<evidence type="ECO:0000313" key="8">
    <source>
        <dbReference type="Proteomes" id="UP001195769"/>
    </source>
</evidence>
<name>A0AAD4DSP8_9AGAM</name>
<dbReference type="Gene3D" id="3.60.130.30">
    <property type="match status" value="1"/>
</dbReference>
<evidence type="ECO:0000256" key="4">
    <source>
        <dbReference type="ARBA" id="ARBA00023002"/>
    </source>
</evidence>
<dbReference type="GO" id="GO:0051213">
    <property type="term" value="F:dioxygenase activity"/>
    <property type="evidence" value="ECO:0007669"/>
    <property type="project" value="UniProtKB-KW"/>
</dbReference>
<evidence type="ECO:0000256" key="1">
    <source>
        <dbReference type="ARBA" id="ARBA00001954"/>
    </source>
</evidence>